<dbReference type="InterPro" id="IPR036043">
    <property type="entry name" value="Phosphoglycerate_kinase_sf"/>
</dbReference>
<evidence type="ECO:0000256" key="11">
    <source>
        <dbReference type="ARBA" id="ARBA00023152"/>
    </source>
</evidence>
<dbReference type="SUPFAM" id="SSF53748">
    <property type="entry name" value="Phosphoglycerate kinase"/>
    <property type="match status" value="1"/>
</dbReference>
<evidence type="ECO:0000256" key="2">
    <source>
        <dbReference type="ARBA" id="ARBA00004838"/>
    </source>
</evidence>
<dbReference type="EC" id="2.7.2.3" evidence="5"/>
<evidence type="ECO:0000256" key="4">
    <source>
        <dbReference type="ARBA" id="ARBA00011245"/>
    </source>
</evidence>
<evidence type="ECO:0000313" key="12">
    <source>
        <dbReference type="EMBL" id="SVA33248.1"/>
    </source>
</evidence>
<keyword evidence="9" id="KW-0418">Kinase</keyword>
<dbReference type="GO" id="GO:0043531">
    <property type="term" value="F:ADP binding"/>
    <property type="evidence" value="ECO:0007669"/>
    <property type="project" value="TreeGrafter"/>
</dbReference>
<keyword evidence="11" id="KW-0324">Glycolysis</keyword>
<dbReference type="AlphaFoldDB" id="A0A381V081"/>
<dbReference type="GO" id="GO:0006096">
    <property type="term" value="P:glycolytic process"/>
    <property type="evidence" value="ECO:0007669"/>
    <property type="project" value="UniProtKB-KW"/>
</dbReference>
<evidence type="ECO:0000256" key="6">
    <source>
        <dbReference type="ARBA" id="ARBA00022490"/>
    </source>
</evidence>
<evidence type="ECO:0000256" key="9">
    <source>
        <dbReference type="ARBA" id="ARBA00022777"/>
    </source>
</evidence>
<organism evidence="12">
    <name type="scientific">marine metagenome</name>
    <dbReference type="NCBI Taxonomy" id="408172"/>
    <lineage>
        <taxon>unclassified sequences</taxon>
        <taxon>metagenomes</taxon>
        <taxon>ecological metagenomes</taxon>
    </lineage>
</organism>
<comment type="similarity">
    <text evidence="3">Belongs to the phosphoglycerate kinase family.</text>
</comment>
<evidence type="ECO:0000256" key="8">
    <source>
        <dbReference type="ARBA" id="ARBA00022741"/>
    </source>
</evidence>
<keyword evidence="7" id="KW-0808">Transferase</keyword>
<dbReference type="HAMAP" id="MF_00145">
    <property type="entry name" value="Phosphoglyc_kinase"/>
    <property type="match status" value="1"/>
</dbReference>
<dbReference type="PROSITE" id="PS00111">
    <property type="entry name" value="PGLYCERATE_KINASE"/>
    <property type="match status" value="1"/>
</dbReference>
<dbReference type="PANTHER" id="PTHR11406:SF23">
    <property type="entry name" value="PHOSPHOGLYCERATE KINASE 1, CHLOROPLASTIC-RELATED"/>
    <property type="match status" value="1"/>
</dbReference>
<evidence type="ECO:0000256" key="1">
    <source>
        <dbReference type="ARBA" id="ARBA00000642"/>
    </source>
</evidence>
<keyword evidence="10" id="KW-0067">ATP-binding</keyword>
<dbReference type="Pfam" id="PF00162">
    <property type="entry name" value="PGK"/>
    <property type="match status" value="1"/>
</dbReference>
<evidence type="ECO:0000256" key="10">
    <source>
        <dbReference type="ARBA" id="ARBA00022840"/>
    </source>
</evidence>
<comment type="catalytic activity">
    <reaction evidence="1">
        <text>(2R)-3-phosphoglycerate + ATP = (2R)-3-phospho-glyceroyl phosphate + ADP</text>
        <dbReference type="Rhea" id="RHEA:14801"/>
        <dbReference type="ChEBI" id="CHEBI:30616"/>
        <dbReference type="ChEBI" id="CHEBI:57604"/>
        <dbReference type="ChEBI" id="CHEBI:58272"/>
        <dbReference type="ChEBI" id="CHEBI:456216"/>
        <dbReference type="EC" id="2.7.2.3"/>
    </reaction>
</comment>
<dbReference type="FunFam" id="3.40.50.1260:FF:000006">
    <property type="entry name" value="Phosphoglycerate kinase"/>
    <property type="match status" value="1"/>
</dbReference>
<dbReference type="Gene3D" id="3.40.50.1260">
    <property type="entry name" value="Phosphoglycerate kinase, N-terminal domain"/>
    <property type="match status" value="2"/>
</dbReference>
<comment type="subunit">
    <text evidence="4">Monomer.</text>
</comment>
<dbReference type="GO" id="GO:0006094">
    <property type="term" value="P:gluconeogenesis"/>
    <property type="evidence" value="ECO:0007669"/>
    <property type="project" value="TreeGrafter"/>
</dbReference>
<dbReference type="GO" id="GO:0005524">
    <property type="term" value="F:ATP binding"/>
    <property type="evidence" value="ECO:0007669"/>
    <property type="project" value="UniProtKB-KW"/>
</dbReference>
<accession>A0A381V081</accession>
<dbReference type="PRINTS" id="PR00477">
    <property type="entry name" value="PHGLYCKINASE"/>
</dbReference>
<dbReference type="PANTHER" id="PTHR11406">
    <property type="entry name" value="PHOSPHOGLYCERATE KINASE"/>
    <property type="match status" value="1"/>
</dbReference>
<evidence type="ECO:0000256" key="7">
    <source>
        <dbReference type="ARBA" id="ARBA00022679"/>
    </source>
</evidence>
<keyword evidence="6" id="KW-0963">Cytoplasm</keyword>
<evidence type="ECO:0000256" key="5">
    <source>
        <dbReference type="ARBA" id="ARBA00013061"/>
    </source>
</evidence>
<dbReference type="GO" id="GO:0005829">
    <property type="term" value="C:cytosol"/>
    <property type="evidence" value="ECO:0007669"/>
    <property type="project" value="TreeGrafter"/>
</dbReference>
<dbReference type="InterPro" id="IPR001576">
    <property type="entry name" value="Phosphoglycerate_kinase"/>
</dbReference>
<reference evidence="12" key="1">
    <citation type="submission" date="2018-05" db="EMBL/GenBank/DDBJ databases">
        <authorList>
            <person name="Lanie J.A."/>
            <person name="Ng W.-L."/>
            <person name="Kazmierczak K.M."/>
            <person name="Andrzejewski T.M."/>
            <person name="Davidsen T.M."/>
            <person name="Wayne K.J."/>
            <person name="Tettelin H."/>
            <person name="Glass J.I."/>
            <person name="Rusch D."/>
            <person name="Podicherti R."/>
            <person name="Tsui H.-C.T."/>
            <person name="Winkler M.E."/>
        </authorList>
    </citation>
    <scope>NUCLEOTIDE SEQUENCE</scope>
</reference>
<evidence type="ECO:0000256" key="3">
    <source>
        <dbReference type="ARBA" id="ARBA00008982"/>
    </source>
</evidence>
<dbReference type="PIRSF" id="PIRSF000724">
    <property type="entry name" value="Pgk"/>
    <property type="match status" value="1"/>
</dbReference>
<dbReference type="InterPro" id="IPR015911">
    <property type="entry name" value="Phosphoglycerate_kinase_CS"/>
</dbReference>
<sequence length="399" mass="44403">MNNISDQNLILKGKKVLLRVDLNVPMKNGAITETSRIEKILPTIKLLIEKEAKIIILSHIGRPKGQIVNGMSLEPISKKLSQYLNIEILFNKNKINENTIFEINKISNGSIMMLENIRFNEGEETNNDEFSKKISTLGDIYINDAFSSSHRAHASIEGITKYLPSYFGLQITEEINALKRITSEIKKPITLIIGGSKISTKIKIIKNLIKKFDNIIIVGGMANTMLSHTGYKIGKSIYEHDCGNLIREILENSKSYNCQVNCPMDVVVSKKMDGIGKIKDINNVEEDEMILDIGPKTIDTIRKTINNSNTVLWNGPAGYFENPNFENGTKKILEIITEKTVKNKIFSVAGGGETVAAINKFKKSDSFTFVSTAGGAFLEYLEGKTLPGIKALNSNVRTK</sequence>
<gene>
    <name evidence="12" type="ORF">METZ01_LOCUS86102</name>
</gene>
<dbReference type="GO" id="GO:0004618">
    <property type="term" value="F:phosphoglycerate kinase activity"/>
    <property type="evidence" value="ECO:0007669"/>
    <property type="project" value="UniProtKB-EC"/>
</dbReference>
<proteinExistence type="inferred from homology"/>
<dbReference type="FunFam" id="3.40.50.1260:FF:000031">
    <property type="entry name" value="Phosphoglycerate kinase 1"/>
    <property type="match status" value="1"/>
</dbReference>
<dbReference type="InterPro" id="IPR015824">
    <property type="entry name" value="Phosphoglycerate_kinase_N"/>
</dbReference>
<dbReference type="EMBL" id="UINC01007424">
    <property type="protein sequence ID" value="SVA33248.1"/>
    <property type="molecule type" value="Genomic_DNA"/>
</dbReference>
<protein>
    <recommendedName>
        <fullName evidence="5">phosphoglycerate kinase</fullName>
        <ecNumber evidence="5">2.7.2.3</ecNumber>
    </recommendedName>
</protein>
<comment type="pathway">
    <text evidence="2">Carbohydrate degradation; glycolysis; pyruvate from D-glyceraldehyde 3-phosphate: step 2/5.</text>
</comment>
<keyword evidence="8" id="KW-0547">Nucleotide-binding</keyword>
<name>A0A381V081_9ZZZZ</name>